<keyword evidence="2" id="KW-1185">Reference proteome</keyword>
<evidence type="ECO:0000313" key="1">
    <source>
        <dbReference type="EMBL" id="GAA1811383.1"/>
    </source>
</evidence>
<evidence type="ECO:0000313" key="2">
    <source>
        <dbReference type="Proteomes" id="UP001500218"/>
    </source>
</evidence>
<dbReference type="EMBL" id="BAAALT010000109">
    <property type="protein sequence ID" value="GAA1811383.1"/>
    <property type="molecule type" value="Genomic_DNA"/>
</dbReference>
<reference evidence="1 2" key="1">
    <citation type="journal article" date="2019" name="Int. J. Syst. Evol. Microbiol.">
        <title>The Global Catalogue of Microorganisms (GCM) 10K type strain sequencing project: providing services to taxonomists for standard genome sequencing and annotation.</title>
        <authorList>
            <consortium name="The Broad Institute Genomics Platform"/>
            <consortium name="The Broad Institute Genome Sequencing Center for Infectious Disease"/>
            <person name="Wu L."/>
            <person name="Ma J."/>
        </authorList>
    </citation>
    <scope>NUCLEOTIDE SEQUENCE [LARGE SCALE GENOMIC DNA]</scope>
    <source>
        <strain evidence="1 2">JCM 13250</strain>
    </source>
</reference>
<gene>
    <name evidence="1" type="ORF">GCM10009682_36040</name>
</gene>
<proteinExistence type="predicted"/>
<sequence length="421" mass="45728">MGTVRGMGLDERVGNHARERFARHVLTAAQESGLAQVWYDAAQFAIAYQRVAGERPAWLDLERPFLDFGDTTGAARQRRVLQLVVSMVNAPAPPEGWREVGARLRPVVQSASIALTAPVDGPTMLTRPALPYLSQYVVIDMPSGPLYVTREQVAGWGVDEADVFAQAWANLAETTPVHMALTPTARRPLRFIGADDPYFAARLLLPGRLAALAGWVSGRPVAFLPDRSTVILSPDNPDSLGRIFEVAATEFAEANWPLSPQGYTLDDNGSILPYVAPVGHPVAVRVRGAAALLSATEYATQARLLAARPDLIGPDAVLGAVNVVHTQDQSVRTVTSWSGDSRELLPTAEYLLVRAPGEDEVVIVPWRVATEALDLVPLDGLKPPRFRVRSQPTDETWSRLRPLELDSKPAYVPRHGDRGGA</sequence>
<comment type="caution">
    <text evidence="1">The sequence shown here is derived from an EMBL/GenBank/DDBJ whole genome shotgun (WGS) entry which is preliminary data.</text>
</comment>
<organism evidence="1 2">
    <name type="scientific">Luedemannella flava</name>
    <dbReference type="NCBI Taxonomy" id="349316"/>
    <lineage>
        <taxon>Bacteria</taxon>
        <taxon>Bacillati</taxon>
        <taxon>Actinomycetota</taxon>
        <taxon>Actinomycetes</taxon>
        <taxon>Micromonosporales</taxon>
        <taxon>Micromonosporaceae</taxon>
        <taxon>Luedemannella</taxon>
    </lineage>
</organism>
<protein>
    <submittedName>
        <fullName evidence="1">Uncharacterized protein</fullName>
    </submittedName>
</protein>
<name>A0ABN2M6B2_9ACTN</name>
<dbReference type="Proteomes" id="UP001500218">
    <property type="component" value="Unassembled WGS sequence"/>
</dbReference>
<accession>A0ABN2M6B2</accession>